<dbReference type="InterPro" id="IPR010708">
    <property type="entry name" value="5'(3')-deoxyribonucleotidase"/>
</dbReference>
<comment type="similarity">
    <text evidence="1 3">Belongs to the 5'(3')-deoxyribonucleotidase family.</text>
</comment>
<protein>
    <recommendedName>
        <fullName evidence="3">Nucleotidase</fullName>
        <ecNumber evidence="3">3.1.3.-</ecNumber>
    </recommendedName>
</protein>
<dbReference type="Pfam" id="PF06941">
    <property type="entry name" value="NT5C"/>
    <property type="match status" value="1"/>
</dbReference>
<dbReference type="Gene3D" id="3.40.50.1000">
    <property type="entry name" value="HAD superfamily/HAD-like"/>
    <property type="match status" value="1"/>
</dbReference>
<name>A0ABR8PUR5_9CLOT</name>
<dbReference type="PANTHER" id="PTHR35134:SF2">
    <property type="entry name" value="NUCLEOTIDASE YQFW-RELATED"/>
    <property type="match status" value="1"/>
</dbReference>
<sequence length="192" mass="22651">MKNLNICIDIDGTITDAYYWLDLCNEYFNTNITKEQATEYCIHKVVGVTEEEYSQFYEKYKFNLHSTEKLRNDAKSVITKLNLDNNIYFVTARDKSLTLLTIRYLIKNKIPYDDLFVLGNSYKVDTAKNLNCHIFIEDSYDNAMELSNAGFKVLLIDTNYNRKPINKNIIRVCNWYEIHEIIKELLLQDQVV</sequence>
<evidence type="ECO:0000256" key="1">
    <source>
        <dbReference type="ARBA" id="ARBA00009589"/>
    </source>
</evidence>
<evidence type="ECO:0000256" key="2">
    <source>
        <dbReference type="ARBA" id="ARBA00022801"/>
    </source>
</evidence>
<dbReference type="InterPro" id="IPR036412">
    <property type="entry name" value="HAD-like_sf"/>
</dbReference>
<dbReference type="EMBL" id="JACSRA010000016">
    <property type="protein sequence ID" value="MBD7911875.1"/>
    <property type="molecule type" value="Genomic_DNA"/>
</dbReference>
<proteinExistence type="inferred from homology"/>
<keyword evidence="5" id="KW-1185">Reference proteome</keyword>
<accession>A0ABR8PUR5</accession>
<comment type="caution">
    <text evidence="4">The sequence shown here is derived from an EMBL/GenBank/DDBJ whole genome shotgun (WGS) entry which is preliminary data.</text>
</comment>
<keyword evidence="2 3" id="KW-0378">Hydrolase</keyword>
<reference evidence="4 5" key="1">
    <citation type="submission" date="2020-08" db="EMBL/GenBank/DDBJ databases">
        <title>A Genomic Blueprint of the Chicken Gut Microbiome.</title>
        <authorList>
            <person name="Gilroy R."/>
            <person name="Ravi A."/>
            <person name="Getino M."/>
            <person name="Pursley I."/>
            <person name="Horton D.L."/>
            <person name="Alikhan N.-F."/>
            <person name="Baker D."/>
            <person name="Gharbi K."/>
            <person name="Hall N."/>
            <person name="Watson M."/>
            <person name="Adriaenssens E.M."/>
            <person name="Foster-Nyarko E."/>
            <person name="Jarju S."/>
            <person name="Secka A."/>
            <person name="Antonio M."/>
            <person name="Oren A."/>
            <person name="Chaudhuri R."/>
            <person name="La Ragione R.M."/>
            <person name="Hildebrand F."/>
            <person name="Pallen M.J."/>
        </authorList>
    </citation>
    <scope>NUCLEOTIDE SEQUENCE [LARGE SCALE GENOMIC DNA]</scope>
    <source>
        <strain evidence="4 5">Sa3CVN1</strain>
    </source>
</reference>
<evidence type="ECO:0000256" key="3">
    <source>
        <dbReference type="PIRNR" id="PIRNR021362"/>
    </source>
</evidence>
<dbReference type="RefSeq" id="WP_143317659.1">
    <property type="nucleotide sequence ID" value="NZ_JACSRA010000016.1"/>
</dbReference>
<gene>
    <name evidence="4" type="ORF">H9661_10940</name>
</gene>
<evidence type="ECO:0000313" key="4">
    <source>
        <dbReference type="EMBL" id="MBD7911875.1"/>
    </source>
</evidence>
<dbReference type="EC" id="3.1.3.-" evidence="3"/>
<dbReference type="InterPro" id="IPR052419">
    <property type="entry name" value="5_3-deoxyribonucleotidase-like"/>
</dbReference>
<evidence type="ECO:0000313" key="5">
    <source>
        <dbReference type="Proteomes" id="UP000627781"/>
    </source>
</evidence>
<organism evidence="4 5">
    <name type="scientific">Clostridium cibarium</name>
    <dbReference type="NCBI Taxonomy" id="2762247"/>
    <lineage>
        <taxon>Bacteria</taxon>
        <taxon>Bacillati</taxon>
        <taxon>Bacillota</taxon>
        <taxon>Clostridia</taxon>
        <taxon>Eubacteriales</taxon>
        <taxon>Clostridiaceae</taxon>
        <taxon>Clostridium</taxon>
    </lineage>
</organism>
<dbReference type="InterPro" id="IPR023214">
    <property type="entry name" value="HAD_sf"/>
</dbReference>
<dbReference type="InterPro" id="IPR009206">
    <property type="entry name" value="Nucleotidase_putative"/>
</dbReference>
<dbReference type="SUPFAM" id="SSF56784">
    <property type="entry name" value="HAD-like"/>
    <property type="match status" value="1"/>
</dbReference>
<dbReference type="PANTHER" id="PTHR35134">
    <property type="entry name" value="NUCLEOTIDASE YQFW-RELATED"/>
    <property type="match status" value="1"/>
</dbReference>
<dbReference type="PIRSF" id="PIRSF021362">
    <property type="entry name" value="UCP021362_HAD"/>
    <property type="match status" value="1"/>
</dbReference>
<dbReference type="Proteomes" id="UP000627781">
    <property type="component" value="Unassembled WGS sequence"/>
</dbReference>